<dbReference type="Pfam" id="PF08544">
    <property type="entry name" value="GHMP_kinases_C"/>
    <property type="match status" value="1"/>
</dbReference>
<dbReference type="STRING" id="309801.trd_1251"/>
<dbReference type="UniPathway" id="UPA00050">
    <property type="reaction ID" value="UER00064"/>
</dbReference>
<evidence type="ECO:0000256" key="12">
    <source>
        <dbReference type="HAMAP-Rule" id="MF_00384"/>
    </source>
</evidence>
<feature type="binding site" evidence="12">
    <location>
        <begin position="84"/>
        <end position="94"/>
    </location>
    <ligand>
        <name>ATP</name>
        <dbReference type="ChEBI" id="CHEBI:30616"/>
    </ligand>
</feature>
<dbReference type="SUPFAM" id="SSF54211">
    <property type="entry name" value="Ribosomal protein S5 domain 2-like"/>
    <property type="match status" value="1"/>
</dbReference>
<dbReference type="EC" id="2.7.1.39" evidence="3 12"/>
<dbReference type="OrthoDB" id="9769912at2"/>
<dbReference type="EMBL" id="CP001275">
    <property type="protein sequence ID" value="ACM05449.1"/>
    <property type="molecule type" value="Genomic_DNA"/>
</dbReference>
<dbReference type="GO" id="GO:0004413">
    <property type="term" value="F:homoserine kinase activity"/>
    <property type="evidence" value="ECO:0007669"/>
    <property type="project" value="UniProtKB-UniRule"/>
</dbReference>
<evidence type="ECO:0000259" key="13">
    <source>
        <dbReference type="Pfam" id="PF00288"/>
    </source>
</evidence>
<dbReference type="InterPro" id="IPR020568">
    <property type="entry name" value="Ribosomal_Su5_D2-typ_SF"/>
</dbReference>
<accession>B9L1J1</accession>
<dbReference type="HAMAP" id="MF_00384">
    <property type="entry name" value="Homoser_kinase"/>
    <property type="match status" value="1"/>
</dbReference>
<keyword evidence="12" id="KW-0963">Cytoplasm</keyword>
<evidence type="ECO:0000256" key="4">
    <source>
        <dbReference type="ARBA" id="ARBA00017858"/>
    </source>
</evidence>
<dbReference type="PRINTS" id="PR00958">
    <property type="entry name" value="HOMSERKINASE"/>
</dbReference>
<organism evidence="15 16">
    <name type="scientific">Thermomicrobium roseum (strain ATCC 27502 / DSM 5159 / P-2)</name>
    <dbReference type="NCBI Taxonomy" id="309801"/>
    <lineage>
        <taxon>Bacteria</taxon>
        <taxon>Pseudomonadati</taxon>
        <taxon>Thermomicrobiota</taxon>
        <taxon>Thermomicrobia</taxon>
        <taxon>Thermomicrobiales</taxon>
        <taxon>Thermomicrobiaceae</taxon>
        <taxon>Thermomicrobium</taxon>
    </lineage>
</organism>
<evidence type="ECO:0000256" key="3">
    <source>
        <dbReference type="ARBA" id="ARBA00012078"/>
    </source>
</evidence>
<dbReference type="GO" id="GO:0005524">
    <property type="term" value="F:ATP binding"/>
    <property type="evidence" value="ECO:0007669"/>
    <property type="project" value="UniProtKB-UniRule"/>
</dbReference>
<dbReference type="InterPro" id="IPR000870">
    <property type="entry name" value="Homoserine_kinase"/>
</dbReference>
<comment type="similarity">
    <text evidence="2 12">Belongs to the GHMP kinase family. Homoserine kinase subfamily.</text>
</comment>
<evidence type="ECO:0000256" key="1">
    <source>
        <dbReference type="ARBA" id="ARBA00005015"/>
    </source>
</evidence>
<dbReference type="SUPFAM" id="SSF55060">
    <property type="entry name" value="GHMP Kinase, C-terminal domain"/>
    <property type="match status" value="1"/>
</dbReference>
<keyword evidence="10 12" id="KW-0067">ATP-binding</keyword>
<dbReference type="Proteomes" id="UP000000447">
    <property type="component" value="Chromosome"/>
</dbReference>
<feature type="domain" description="GHMP kinase N-terminal" evidence="13">
    <location>
        <begin position="55"/>
        <end position="137"/>
    </location>
</feature>
<evidence type="ECO:0000256" key="8">
    <source>
        <dbReference type="ARBA" id="ARBA00022741"/>
    </source>
</evidence>
<dbReference type="Gene3D" id="3.30.230.10">
    <property type="match status" value="1"/>
</dbReference>
<proteinExistence type="inferred from homology"/>
<dbReference type="PIRSF" id="PIRSF000676">
    <property type="entry name" value="Homoser_kin"/>
    <property type="match status" value="1"/>
</dbReference>
<dbReference type="PANTHER" id="PTHR20861:SF1">
    <property type="entry name" value="HOMOSERINE KINASE"/>
    <property type="match status" value="1"/>
</dbReference>
<dbReference type="InterPro" id="IPR006203">
    <property type="entry name" value="GHMP_knse_ATP-bd_CS"/>
</dbReference>
<evidence type="ECO:0000256" key="5">
    <source>
        <dbReference type="ARBA" id="ARBA00022605"/>
    </source>
</evidence>
<comment type="pathway">
    <text evidence="1 12">Amino-acid biosynthesis; L-threonine biosynthesis; L-threonine from L-aspartate: step 4/5.</text>
</comment>
<dbReference type="PANTHER" id="PTHR20861">
    <property type="entry name" value="HOMOSERINE/4-DIPHOSPHOCYTIDYL-2-C-METHYL-D-ERYTHRITOL KINASE"/>
    <property type="match status" value="1"/>
</dbReference>
<dbReference type="AlphaFoldDB" id="B9L1J1"/>
<dbReference type="Gene3D" id="3.30.70.890">
    <property type="entry name" value="GHMP kinase, C-terminal domain"/>
    <property type="match status" value="1"/>
</dbReference>
<dbReference type="Pfam" id="PF00288">
    <property type="entry name" value="GHMP_kinases_N"/>
    <property type="match status" value="1"/>
</dbReference>
<dbReference type="InterPro" id="IPR013750">
    <property type="entry name" value="GHMP_kinase_C_dom"/>
</dbReference>
<reference evidence="15 16" key="1">
    <citation type="journal article" date="2009" name="PLoS ONE">
        <title>Complete genome sequence of the aerobic CO-oxidizing thermophile Thermomicrobium roseum.</title>
        <authorList>
            <person name="Wu D."/>
            <person name="Raymond J."/>
            <person name="Wu M."/>
            <person name="Chatterji S."/>
            <person name="Ren Q."/>
            <person name="Graham J.E."/>
            <person name="Bryant D.A."/>
            <person name="Robb F."/>
            <person name="Colman A."/>
            <person name="Tallon L.J."/>
            <person name="Badger J.H."/>
            <person name="Madupu R."/>
            <person name="Ward N.L."/>
            <person name="Eisen J.A."/>
        </authorList>
    </citation>
    <scope>NUCLEOTIDE SEQUENCE [LARGE SCALE GENOMIC DNA]</scope>
    <source>
        <strain evidence="16">ATCC 27502 / DSM 5159 / P-2</strain>
    </source>
</reference>
<dbReference type="PROSITE" id="PS00627">
    <property type="entry name" value="GHMP_KINASES_ATP"/>
    <property type="match status" value="1"/>
</dbReference>
<keyword evidence="5 12" id="KW-0028">Amino-acid biosynthesis</keyword>
<evidence type="ECO:0000256" key="6">
    <source>
        <dbReference type="ARBA" id="ARBA00022679"/>
    </source>
</evidence>
<keyword evidence="6 12" id="KW-0808">Transferase</keyword>
<feature type="domain" description="GHMP kinase C-terminal" evidence="14">
    <location>
        <begin position="201"/>
        <end position="272"/>
    </location>
</feature>
<evidence type="ECO:0000256" key="10">
    <source>
        <dbReference type="ARBA" id="ARBA00022840"/>
    </source>
</evidence>
<dbReference type="eggNOG" id="COG0083">
    <property type="taxonomic scope" value="Bacteria"/>
</dbReference>
<gene>
    <name evidence="12 15" type="primary">thrB</name>
    <name evidence="15" type="ordered locus">trd_1251</name>
</gene>
<dbReference type="GO" id="GO:0009088">
    <property type="term" value="P:threonine biosynthetic process"/>
    <property type="evidence" value="ECO:0007669"/>
    <property type="project" value="UniProtKB-UniRule"/>
</dbReference>
<name>B9L1J1_THERP</name>
<dbReference type="InterPro" id="IPR036554">
    <property type="entry name" value="GHMP_kinase_C_sf"/>
</dbReference>
<dbReference type="RefSeq" id="WP_015922202.1">
    <property type="nucleotide sequence ID" value="NC_011959.1"/>
</dbReference>
<dbReference type="NCBIfam" id="TIGR00191">
    <property type="entry name" value="thrB"/>
    <property type="match status" value="1"/>
</dbReference>
<keyword evidence="9 12" id="KW-0418">Kinase</keyword>
<evidence type="ECO:0000256" key="7">
    <source>
        <dbReference type="ARBA" id="ARBA00022697"/>
    </source>
</evidence>
<keyword evidence="8 12" id="KW-0547">Nucleotide-binding</keyword>
<comment type="subcellular location">
    <subcellularLocation>
        <location evidence="12">Cytoplasm</location>
    </subcellularLocation>
</comment>
<comment type="catalytic activity">
    <reaction evidence="11 12">
        <text>L-homoserine + ATP = O-phospho-L-homoserine + ADP + H(+)</text>
        <dbReference type="Rhea" id="RHEA:13985"/>
        <dbReference type="ChEBI" id="CHEBI:15378"/>
        <dbReference type="ChEBI" id="CHEBI:30616"/>
        <dbReference type="ChEBI" id="CHEBI:57476"/>
        <dbReference type="ChEBI" id="CHEBI:57590"/>
        <dbReference type="ChEBI" id="CHEBI:456216"/>
        <dbReference type="EC" id="2.7.1.39"/>
    </reaction>
</comment>
<evidence type="ECO:0000313" key="16">
    <source>
        <dbReference type="Proteomes" id="UP000000447"/>
    </source>
</evidence>
<sequence>MRCEVRVPASSANLGPGFDVLAVALGRYLSARYEPDETIGELRVVVRPELHGGRNLVAEAMRYYASSTGRSLPGGTLTVDSDIPVARGLGSSAAAIVAGLVLANELCGEPLGRSELFRMACELEGHGDNVGAALFGGVVLAVVDEEGPQAVAVPVEFPLVAVVLVPDALGYTSDARAVLPRRVRRVTAVRTAAHTALLVLALATGQPDLLRTAMTDELHQPYRAVLYPHLEEAIDRALVAGAYGAALSGAGPSVLAFCSPERASAVQRAFADLLARRAMDGEALVLPIDRQGAQILRADERGPVSAPEAISSHHE</sequence>
<dbReference type="InterPro" id="IPR006204">
    <property type="entry name" value="GHMP_kinase_N_dom"/>
</dbReference>
<evidence type="ECO:0000256" key="9">
    <source>
        <dbReference type="ARBA" id="ARBA00022777"/>
    </source>
</evidence>
<evidence type="ECO:0000256" key="11">
    <source>
        <dbReference type="ARBA" id="ARBA00049375"/>
    </source>
</evidence>
<dbReference type="GO" id="GO:0005737">
    <property type="term" value="C:cytoplasm"/>
    <property type="evidence" value="ECO:0007669"/>
    <property type="project" value="UniProtKB-SubCell"/>
</dbReference>
<protein>
    <recommendedName>
        <fullName evidence="4 12">Homoserine kinase</fullName>
        <shortName evidence="12">HK</shortName>
        <shortName evidence="12">HSK</shortName>
        <ecNumber evidence="3 12">2.7.1.39</ecNumber>
    </recommendedName>
</protein>
<evidence type="ECO:0000256" key="2">
    <source>
        <dbReference type="ARBA" id="ARBA00007370"/>
    </source>
</evidence>
<keyword evidence="7 12" id="KW-0791">Threonine biosynthesis</keyword>
<dbReference type="HOGENOM" id="CLU_041243_0_2_0"/>
<comment type="function">
    <text evidence="12">Catalyzes the ATP-dependent phosphorylation of L-homoserine to L-homoserine phosphate.</text>
</comment>
<dbReference type="InterPro" id="IPR014721">
    <property type="entry name" value="Ribsml_uS5_D2-typ_fold_subgr"/>
</dbReference>
<evidence type="ECO:0000259" key="14">
    <source>
        <dbReference type="Pfam" id="PF08544"/>
    </source>
</evidence>
<dbReference type="KEGG" id="tro:trd_1251"/>
<keyword evidence="16" id="KW-1185">Reference proteome</keyword>
<evidence type="ECO:0000313" key="15">
    <source>
        <dbReference type="EMBL" id="ACM05449.1"/>
    </source>
</evidence>